<dbReference type="Proteomes" id="UP000270094">
    <property type="component" value="Unassembled WGS sequence"/>
</dbReference>
<dbReference type="PANTHER" id="PTHR11624">
    <property type="entry name" value="DEHYDROGENASE RELATED"/>
    <property type="match status" value="1"/>
</dbReference>
<comment type="function">
    <text evidence="4">The pyruvate dehydrogenase complex catalyzes the overall conversion of pyruvate to acetyl-CoA and CO2.</text>
</comment>
<dbReference type="EC" id="1.2.4.1" evidence="4"/>
<evidence type="ECO:0000313" key="6">
    <source>
        <dbReference type="EMBL" id="VDM69495.1"/>
    </source>
</evidence>
<comment type="cofactor">
    <cofactor evidence="1 4">
        <name>thiamine diphosphate</name>
        <dbReference type="ChEBI" id="CHEBI:58937"/>
    </cofactor>
</comment>
<dbReference type="EMBL" id="UYYB01012453">
    <property type="protein sequence ID" value="VDM69495.1"/>
    <property type="molecule type" value="Genomic_DNA"/>
</dbReference>
<keyword evidence="4" id="KW-0670">Pyruvate</keyword>
<dbReference type="InterPro" id="IPR027110">
    <property type="entry name" value="PDHB_mito-type"/>
</dbReference>
<feature type="domain" description="Transketolase C-terminal" evidence="5">
    <location>
        <begin position="1"/>
        <end position="49"/>
    </location>
</feature>
<dbReference type="AlphaFoldDB" id="A0A3P7KE60"/>
<evidence type="ECO:0000259" key="5">
    <source>
        <dbReference type="Pfam" id="PF02780"/>
    </source>
</evidence>
<keyword evidence="3 4" id="KW-0786">Thiamine pyrophosphate</keyword>
<dbReference type="SUPFAM" id="SSF52922">
    <property type="entry name" value="TK C-terminal domain-like"/>
    <property type="match status" value="1"/>
</dbReference>
<evidence type="ECO:0000256" key="3">
    <source>
        <dbReference type="ARBA" id="ARBA00023052"/>
    </source>
</evidence>
<dbReference type="GO" id="GO:0004739">
    <property type="term" value="F:pyruvate dehydrogenase (acetyl-transferring) activity"/>
    <property type="evidence" value="ECO:0007669"/>
    <property type="project" value="UniProtKB-UniRule"/>
</dbReference>
<dbReference type="GO" id="GO:0006086">
    <property type="term" value="P:pyruvate decarboxylation to acetyl-CoA"/>
    <property type="evidence" value="ECO:0007669"/>
    <property type="project" value="InterPro"/>
</dbReference>
<dbReference type="OrthoDB" id="10266385at2759"/>
<accession>A0A3P7KE60</accession>
<organism evidence="6 7">
    <name type="scientific">Strongylus vulgaris</name>
    <name type="common">Blood worm</name>
    <dbReference type="NCBI Taxonomy" id="40348"/>
    <lineage>
        <taxon>Eukaryota</taxon>
        <taxon>Metazoa</taxon>
        <taxon>Ecdysozoa</taxon>
        <taxon>Nematoda</taxon>
        <taxon>Chromadorea</taxon>
        <taxon>Rhabditida</taxon>
        <taxon>Rhabditina</taxon>
        <taxon>Rhabditomorpha</taxon>
        <taxon>Strongyloidea</taxon>
        <taxon>Strongylidae</taxon>
        <taxon>Strongylus</taxon>
    </lineage>
</organism>
<dbReference type="Gene3D" id="3.40.50.920">
    <property type="match status" value="1"/>
</dbReference>
<name>A0A3P7KE60_STRVU</name>
<dbReference type="Pfam" id="PF02780">
    <property type="entry name" value="Transketolase_C"/>
    <property type="match status" value="1"/>
</dbReference>
<keyword evidence="7" id="KW-1185">Reference proteome</keyword>
<reference evidence="6 7" key="1">
    <citation type="submission" date="2018-11" db="EMBL/GenBank/DDBJ databases">
        <authorList>
            <consortium name="Pathogen Informatics"/>
        </authorList>
    </citation>
    <scope>NUCLEOTIDE SEQUENCE [LARGE SCALE GENOMIC DNA]</scope>
</reference>
<protein>
    <recommendedName>
        <fullName evidence="4">Pyruvate dehydrogenase E1 component subunit beta</fullName>
        <ecNumber evidence="4">1.2.4.1</ecNumber>
    </recommendedName>
</protein>
<gene>
    <name evidence="6" type="ORF">SVUK_LOCUS4493</name>
</gene>
<feature type="non-terminal residue" evidence="6">
    <location>
        <position position="1"/>
    </location>
</feature>
<evidence type="ECO:0000256" key="2">
    <source>
        <dbReference type="ARBA" id="ARBA00023002"/>
    </source>
</evidence>
<evidence type="ECO:0000256" key="1">
    <source>
        <dbReference type="ARBA" id="ARBA00001964"/>
    </source>
</evidence>
<dbReference type="InterPro" id="IPR033248">
    <property type="entry name" value="Transketolase_C"/>
</dbReference>
<dbReference type="PANTHER" id="PTHR11624:SF96">
    <property type="entry name" value="PYRUVATE DEHYDROGENASE E1 COMPONENT SUBUNIT BETA, MITOCHONDRIAL"/>
    <property type="match status" value="1"/>
</dbReference>
<sequence>IGAEICAQVNESPAWDYLDAPILRVTGVDVPMPYAHHLEDAALPNAGHIVATVKKSLNVNLSLKSLFQQMETVLETSFSQFDTSVTFRSLREKSAELSTPGCLFTGTKTKRFVF</sequence>
<dbReference type="InterPro" id="IPR009014">
    <property type="entry name" value="Transketo_C/PFOR_II"/>
</dbReference>
<evidence type="ECO:0000256" key="4">
    <source>
        <dbReference type="RuleBase" id="RU364074"/>
    </source>
</evidence>
<keyword evidence="2 4" id="KW-0560">Oxidoreductase</keyword>
<proteinExistence type="predicted"/>
<evidence type="ECO:0000313" key="7">
    <source>
        <dbReference type="Proteomes" id="UP000270094"/>
    </source>
</evidence>
<comment type="catalytic activity">
    <reaction evidence="4">
        <text>N(6)-[(R)-lipoyl]-L-lysyl-[protein] + pyruvate + H(+) = N(6)-[(R)-S(8)-acetyldihydrolipoyl]-L-lysyl-[protein] + CO2</text>
        <dbReference type="Rhea" id="RHEA:19189"/>
        <dbReference type="Rhea" id="RHEA-COMP:10474"/>
        <dbReference type="Rhea" id="RHEA-COMP:10478"/>
        <dbReference type="ChEBI" id="CHEBI:15361"/>
        <dbReference type="ChEBI" id="CHEBI:15378"/>
        <dbReference type="ChEBI" id="CHEBI:16526"/>
        <dbReference type="ChEBI" id="CHEBI:83099"/>
        <dbReference type="ChEBI" id="CHEBI:83111"/>
        <dbReference type="EC" id="1.2.4.1"/>
    </reaction>
</comment>